<protein>
    <submittedName>
        <fullName evidence="10">Rhomboid family intramembrane serine protease</fullName>
    </submittedName>
</protein>
<evidence type="ECO:0000256" key="4">
    <source>
        <dbReference type="ARBA" id="ARBA00022801"/>
    </source>
</evidence>
<dbReference type="InterPro" id="IPR050925">
    <property type="entry name" value="Rhomboid_protease_S54"/>
</dbReference>
<sequence>MYLKEQYILYQIADDLVKNNQFDVLHINEKEDEIWLEKFENKASKVIRLVHKGFDWKNHLKRDILQVFQKAHSMRRLLAGKNIELHNVYVAAHAPVDDWEALKKPMFLKEKTQIKMNVYYFAESEEDYKNEKERLFSSIGLPLYESSEVPSELEIENKVPTLKKSLIETQRNKQKEMEDIFGFAKPFLIYILLAINVLIFILLETNGGSGSIETLIEFGAKYNPAIIEEGEWWRIVSSMFLHIGFLHLFMNMLAVYYLGALAERIYGSWRFLIIYFLAGIGGGLASFAFSPHVSAGASGALFGLFGALLFFGLIYKKIFFQTMGKNILLLIVINIVIGFTIPQIDMGAHLGGLIAGFIASAIVHLPKKRAFLKQFIAFVMFFVLAGGLAVFGTANNMESQAYLLMKIEELNKDNKYEEVVDIATVALDKRGDMENLILFQRSYAYIELNKIDPAIEDLESSIKLDDSIPEAYYNLALLYINRQETEKAEEAIIKAYEMKPENEDFIKLYEEITGEKAS</sequence>
<proteinExistence type="inferred from homology"/>
<evidence type="ECO:0000256" key="1">
    <source>
        <dbReference type="ARBA" id="ARBA00004141"/>
    </source>
</evidence>
<comment type="caution">
    <text evidence="10">The sequence shown here is derived from an EMBL/GenBank/DDBJ whole genome shotgun (WGS) entry which is preliminary data.</text>
</comment>
<feature type="transmembrane region" description="Helical" evidence="8">
    <location>
        <begin position="375"/>
        <end position="394"/>
    </location>
</feature>
<evidence type="ECO:0000313" key="11">
    <source>
        <dbReference type="Proteomes" id="UP000216498"/>
    </source>
</evidence>
<evidence type="ECO:0000256" key="6">
    <source>
        <dbReference type="ARBA" id="ARBA00023136"/>
    </source>
</evidence>
<accession>A0A265NFA8</accession>
<dbReference type="GO" id="GO:0006508">
    <property type="term" value="P:proteolysis"/>
    <property type="evidence" value="ECO:0007669"/>
    <property type="project" value="UniProtKB-KW"/>
</dbReference>
<dbReference type="PANTHER" id="PTHR43731:SF14">
    <property type="entry name" value="PRESENILIN-ASSOCIATED RHOMBOID-LIKE PROTEIN, MITOCHONDRIAL"/>
    <property type="match status" value="1"/>
</dbReference>
<feature type="transmembrane region" description="Helical" evidence="8">
    <location>
        <begin position="271"/>
        <end position="289"/>
    </location>
</feature>
<dbReference type="InterPro" id="IPR022764">
    <property type="entry name" value="Peptidase_S54_rhomboid_dom"/>
</dbReference>
<dbReference type="Gene3D" id="1.25.40.10">
    <property type="entry name" value="Tetratricopeptide repeat domain"/>
    <property type="match status" value="1"/>
</dbReference>
<feature type="domain" description="Peptidase S54 rhomboid" evidence="9">
    <location>
        <begin position="230"/>
        <end position="364"/>
    </location>
</feature>
<evidence type="ECO:0000256" key="7">
    <source>
        <dbReference type="PROSITE-ProRule" id="PRU00339"/>
    </source>
</evidence>
<comment type="subcellular location">
    <subcellularLocation>
        <location evidence="1">Membrane</location>
        <topology evidence="1">Multi-pass membrane protein</topology>
    </subcellularLocation>
</comment>
<comment type="similarity">
    <text evidence="2">Belongs to the peptidase S54 family.</text>
</comment>
<dbReference type="PANTHER" id="PTHR43731">
    <property type="entry name" value="RHOMBOID PROTEASE"/>
    <property type="match status" value="1"/>
</dbReference>
<keyword evidence="7" id="KW-0802">TPR repeat</keyword>
<feature type="transmembrane region" description="Helical" evidence="8">
    <location>
        <begin position="239"/>
        <end position="259"/>
    </location>
</feature>
<evidence type="ECO:0000256" key="8">
    <source>
        <dbReference type="SAM" id="Phobius"/>
    </source>
</evidence>
<evidence type="ECO:0000256" key="5">
    <source>
        <dbReference type="ARBA" id="ARBA00022989"/>
    </source>
</evidence>
<dbReference type="SUPFAM" id="SSF144091">
    <property type="entry name" value="Rhomboid-like"/>
    <property type="match status" value="1"/>
</dbReference>
<keyword evidence="11" id="KW-1185">Reference proteome</keyword>
<feature type="transmembrane region" description="Helical" evidence="8">
    <location>
        <begin position="350"/>
        <end position="366"/>
    </location>
</feature>
<keyword evidence="3 8" id="KW-0812">Transmembrane</keyword>
<keyword evidence="5 8" id="KW-1133">Transmembrane helix</keyword>
<dbReference type="InterPro" id="IPR011990">
    <property type="entry name" value="TPR-like_helical_dom_sf"/>
</dbReference>
<dbReference type="AlphaFoldDB" id="A0A265NFA8"/>
<dbReference type="SMART" id="SM00028">
    <property type="entry name" value="TPR"/>
    <property type="match status" value="2"/>
</dbReference>
<dbReference type="Gene3D" id="1.20.1540.10">
    <property type="entry name" value="Rhomboid-like"/>
    <property type="match status" value="1"/>
</dbReference>
<feature type="transmembrane region" description="Helical" evidence="8">
    <location>
        <begin position="295"/>
        <end position="315"/>
    </location>
</feature>
<dbReference type="OrthoDB" id="9813074at2"/>
<dbReference type="EMBL" id="NPMS01000001">
    <property type="protein sequence ID" value="OZU89966.1"/>
    <property type="molecule type" value="Genomic_DNA"/>
</dbReference>
<dbReference type="InterPro" id="IPR019734">
    <property type="entry name" value="TPR_rpt"/>
</dbReference>
<dbReference type="Pfam" id="PF13181">
    <property type="entry name" value="TPR_8"/>
    <property type="match status" value="2"/>
</dbReference>
<dbReference type="RefSeq" id="WP_094883565.1">
    <property type="nucleotide sequence ID" value="NZ_NPMS01000001.1"/>
</dbReference>
<dbReference type="PROSITE" id="PS50293">
    <property type="entry name" value="TPR_REGION"/>
    <property type="match status" value="1"/>
</dbReference>
<dbReference type="Pfam" id="PF01694">
    <property type="entry name" value="Rhomboid"/>
    <property type="match status" value="1"/>
</dbReference>
<dbReference type="InterPro" id="IPR035952">
    <property type="entry name" value="Rhomboid-like_sf"/>
</dbReference>
<name>A0A265NFA8_9BACI</name>
<evidence type="ECO:0000256" key="3">
    <source>
        <dbReference type="ARBA" id="ARBA00022692"/>
    </source>
</evidence>
<keyword evidence="4" id="KW-0378">Hydrolase</keyword>
<feature type="transmembrane region" description="Helical" evidence="8">
    <location>
        <begin position="327"/>
        <end position="344"/>
    </location>
</feature>
<dbReference type="PROSITE" id="PS50005">
    <property type="entry name" value="TPR"/>
    <property type="match status" value="1"/>
</dbReference>
<evidence type="ECO:0000256" key="2">
    <source>
        <dbReference type="ARBA" id="ARBA00009045"/>
    </source>
</evidence>
<feature type="transmembrane region" description="Helical" evidence="8">
    <location>
        <begin position="180"/>
        <end position="203"/>
    </location>
</feature>
<dbReference type="GO" id="GO:0004252">
    <property type="term" value="F:serine-type endopeptidase activity"/>
    <property type="evidence" value="ECO:0007669"/>
    <property type="project" value="InterPro"/>
</dbReference>
<dbReference type="GO" id="GO:0016020">
    <property type="term" value="C:membrane"/>
    <property type="evidence" value="ECO:0007669"/>
    <property type="project" value="UniProtKB-SubCell"/>
</dbReference>
<evidence type="ECO:0000313" key="10">
    <source>
        <dbReference type="EMBL" id="OZU89966.1"/>
    </source>
</evidence>
<keyword evidence="6 8" id="KW-0472">Membrane</keyword>
<dbReference type="Proteomes" id="UP000216498">
    <property type="component" value="Unassembled WGS sequence"/>
</dbReference>
<organism evidence="10 11">
    <name type="scientific">Virgibacillus indicus</name>
    <dbReference type="NCBI Taxonomy" id="2024554"/>
    <lineage>
        <taxon>Bacteria</taxon>
        <taxon>Bacillati</taxon>
        <taxon>Bacillota</taxon>
        <taxon>Bacilli</taxon>
        <taxon>Bacillales</taxon>
        <taxon>Bacillaceae</taxon>
        <taxon>Virgibacillus</taxon>
    </lineage>
</organism>
<reference evidence="10 11" key="1">
    <citation type="submission" date="2017-08" db="EMBL/GenBank/DDBJ databases">
        <title>Virgibacillus indicus sp. nov. and Virgibacillus profoundi sp. nov, two moderately halophilic bacteria isolated from marine sediment by using the Microfluidic Streak Plate.</title>
        <authorList>
            <person name="Xu B."/>
            <person name="Hu B."/>
            <person name="Wang J."/>
            <person name="Zhu Y."/>
            <person name="Huang L."/>
            <person name="Du W."/>
            <person name="Huang Y."/>
        </authorList>
    </citation>
    <scope>NUCLEOTIDE SEQUENCE [LARGE SCALE GENOMIC DNA]</scope>
    <source>
        <strain evidence="10 11">IO3-P2-C2</strain>
    </source>
</reference>
<evidence type="ECO:0000259" key="9">
    <source>
        <dbReference type="Pfam" id="PF01694"/>
    </source>
</evidence>
<keyword evidence="10" id="KW-0645">Protease</keyword>
<dbReference type="SUPFAM" id="SSF48452">
    <property type="entry name" value="TPR-like"/>
    <property type="match status" value="1"/>
</dbReference>
<gene>
    <name evidence="10" type="ORF">CIL03_02190</name>
</gene>
<feature type="repeat" description="TPR" evidence="7">
    <location>
        <begin position="469"/>
        <end position="502"/>
    </location>
</feature>